<evidence type="ECO:0000313" key="7">
    <source>
        <dbReference type="EMBL" id="MBM6923330.1"/>
    </source>
</evidence>
<feature type="active site" description="Nucleophile" evidence="4">
    <location>
        <position position="52"/>
    </location>
</feature>
<gene>
    <name evidence="4 7" type="primary">truA</name>
    <name evidence="7" type="ORF">H9X81_06465</name>
</gene>
<dbReference type="Pfam" id="PF01416">
    <property type="entry name" value="PseudoU_synth_1"/>
    <property type="match status" value="2"/>
</dbReference>
<dbReference type="InterPro" id="IPR020095">
    <property type="entry name" value="PsdUridine_synth_TruA_C"/>
</dbReference>
<dbReference type="PANTHER" id="PTHR11142:SF0">
    <property type="entry name" value="TRNA PSEUDOURIDINE SYNTHASE-LIKE 1"/>
    <property type="match status" value="1"/>
</dbReference>
<evidence type="ECO:0000256" key="1">
    <source>
        <dbReference type="ARBA" id="ARBA00009375"/>
    </source>
</evidence>
<dbReference type="InterPro" id="IPR020097">
    <property type="entry name" value="PsdUridine_synth_TruA_a/b_dom"/>
</dbReference>
<evidence type="ECO:0000256" key="4">
    <source>
        <dbReference type="HAMAP-Rule" id="MF_00171"/>
    </source>
</evidence>
<comment type="subunit">
    <text evidence="4">Homodimer.</text>
</comment>
<dbReference type="EMBL" id="JACSNR010000005">
    <property type="protein sequence ID" value="MBM6923330.1"/>
    <property type="molecule type" value="Genomic_DNA"/>
</dbReference>
<evidence type="ECO:0000256" key="5">
    <source>
        <dbReference type="RuleBase" id="RU003792"/>
    </source>
</evidence>
<dbReference type="Proteomes" id="UP000724149">
    <property type="component" value="Unassembled WGS sequence"/>
</dbReference>
<comment type="similarity">
    <text evidence="1 4 5">Belongs to the tRNA pseudouridine synthase TruA family.</text>
</comment>
<evidence type="ECO:0000256" key="2">
    <source>
        <dbReference type="ARBA" id="ARBA00022694"/>
    </source>
</evidence>
<dbReference type="RefSeq" id="WP_204720698.1">
    <property type="nucleotide sequence ID" value="NZ_JACSNR010000005.1"/>
</dbReference>
<comment type="caution">
    <text evidence="7">The sequence shown here is derived from an EMBL/GenBank/DDBJ whole genome shotgun (WGS) entry which is preliminary data.</text>
</comment>
<dbReference type="PANTHER" id="PTHR11142">
    <property type="entry name" value="PSEUDOURIDYLATE SYNTHASE"/>
    <property type="match status" value="1"/>
</dbReference>
<comment type="caution">
    <text evidence="4">Lacks conserved residue(s) required for the propagation of feature annotation.</text>
</comment>
<feature type="binding site" evidence="4">
    <location>
        <position position="110"/>
    </location>
    <ligand>
        <name>substrate</name>
    </ligand>
</feature>
<dbReference type="NCBIfam" id="TIGR00071">
    <property type="entry name" value="hisT_truA"/>
    <property type="match status" value="1"/>
</dbReference>
<dbReference type="GO" id="GO:0160147">
    <property type="term" value="F:tRNA pseudouridine(38-40) synthase activity"/>
    <property type="evidence" value="ECO:0007669"/>
    <property type="project" value="UniProtKB-EC"/>
</dbReference>
<dbReference type="InterPro" id="IPR020094">
    <property type="entry name" value="TruA/RsuA/RluB/E/F_N"/>
</dbReference>
<comment type="catalytic activity">
    <reaction evidence="4 5">
        <text>uridine(38/39/40) in tRNA = pseudouridine(38/39/40) in tRNA</text>
        <dbReference type="Rhea" id="RHEA:22376"/>
        <dbReference type="Rhea" id="RHEA-COMP:10085"/>
        <dbReference type="Rhea" id="RHEA-COMP:10087"/>
        <dbReference type="ChEBI" id="CHEBI:65314"/>
        <dbReference type="ChEBI" id="CHEBI:65315"/>
        <dbReference type="EC" id="5.4.99.12"/>
    </reaction>
</comment>
<dbReference type="HAMAP" id="MF_00171">
    <property type="entry name" value="TruA"/>
    <property type="match status" value="1"/>
</dbReference>
<protein>
    <recommendedName>
        <fullName evidence="4">tRNA pseudouridine synthase A</fullName>
        <ecNumber evidence="4">5.4.99.12</ecNumber>
    </recommendedName>
    <alternativeName>
        <fullName evidence="4">tRNA pseudouridine(38-40) synthase</fullName>
    </alternativeName>
    <alternativeName>
        <fullName evidence="4">tRNA pseudouridylate synthase I</fullName>
    </alternativeName>
    <alternativeName>
        <fullName evidence="4">tRNA-uridine isomerase I</fullName>
    </alternativeName>
</protein>
<dbReference type="SUPFAM" id="SSF55120">
    <property type="entry name" value="Pseudouridine synthase"/>
    <property type="match status" value="1"/>
</dbReference>
<sequence length="255" mass="28557">MRNLLLHIAYNGSRYHGYQVQQNAVSVAGTFQPVLEKILAEKVQLKGCSRTDTGVHANDFAVSFKTNCRIPCEGLVRALNNDLPPDMAALRCEEVDEEFHARYSCTGKRYIYKIRNSEIRSPFEQDQVWVYYKYPIDAEALNVAAQGFIGTYDYQAFCSPGGSVEDTVRTIYEFTVRRDGEMVEFSVTGSGFLYNMVRIMVGTLLAAGMGKIPCTPEAIRAIVLSKNRARAGGRVPPCGLYLDKVYYEPIEGQQS</sequence>
<keyword evidence="8" id="KW-1185">Reference proteome</keyword>
<feature type="domain" description="Pseudouridine synthase I TruA alpha/beta" evidence="6">
    <location>
        <begin position="9"/>
        <end position="104"/>
    </location>
</feature>
<dbReference type="InterPro" id="IPR001406">
    <property type="entry name" value="PsdUridine_synth_TruA"/>
</dbReference>
<dbReference type="PIRSF" id="PIRSF001430">
    <property type="entry name" value="tRNA_psdUrid_synth"/>
    <property type="match status" value="1"/>
</dbReference>
<proteinExistence type="inferred from homology"/>
<keyword evidence="3 4" id="KW-0413">Isomerase</keyword>
<keyword evidence="2 4" id="KW-0819">tRNA processing</keyword>
<dbReference type="InterPro" id="IPR020103">
    <property type="entry name" value="PsdUridine_synth_cat_dom_sf"/>
</dbReference>
<dbReference type="CDD" id="cd02570">
    <property type="entry name" value="PseudoU_synth_EcTruA"/>
    <property type="match status" value="1"/>
</dbReference>
<dbReference type="Gene3D" id="3.30.70.660">
    <property type="entry name" value="Pseudouridine synthase I, catalytic domain, C-terminal subdomain"/>
    <property type="match status" value="1"/>
</dbReference>
<feature type="domain" description="Pseudouridine synthase I TruA alpha/beta" evidence="6">
    <location>
        <begin position="144"/>
        <end position="248"/>
    </location>
</feature>
<organism evidence="7 8">
    <name type="scientific">Hydrogenoanaerobacterium saccharovorans</name>
    <dbReference type="NCBI Taxonomy" id="474960"/>
    <lineage>
        <taxon>Bacteria</taxon>
        <taxon>Bacillati</taxon>
        <taxon>Bacillota</taxon>
        <taxon>Clostridia</taxon>
        <taxon>Eubacteriales</taxon>
        <taxon>Oscillospiraceae</taxon>
        <taxon>Hydrogenoanaerobacterium</taxon>
    </lineage>
</organism>
<name>A0ABS2GPC6_9FIRM</name>
<evidence type="ECO:0000313" key="8">
    <source>
        <dbReference type="Proteomes" id="UP000724149"/>
    </source>
</evidence>
<evidence type="ECO:0000256" key="3">
    <source>
        <dbReference type="ARBA" id="ARBA00023235"/>
    </source>
</evidence>
<dbReference type="Gene3D" id="3.30.70.580">
    <property type="entry name" value="Pseudouridine synthase I, catalytic domain, N-terminal subdomain"/>
    <property type="match status" value="1"/>
</dbReference>
<reference evidence="7 8" key="1">
    <citation type="journal article" date="2021" name="Sci. Rep.">
        <title>The distribution of antibiotic resistance genes in chicken gut microbiota commensals.</title>
        <authorList>
            <person name="Juricova H."/>
            <person name="Matiasovicova J."/>
            <person name="Kubasova T."/>
            <person name="Cejkova D."/>
            <person name="Rychlik I."/>
        </authorList>
    </citation>
    <scope>NUCLEOTIDE SEQUENCE [LARGE SCALE GENOMIC DNA]</scope>
    <source>
        <strain evidence="7 8">An564</strain>
    </source>
</reference>
<comment type="function">
    <text evidence="4">Formation of pseudouridine at positions 38, 39 and 40 in the anticodon stem and loop of transfer RNAs.</text>
</comment>
<evidence type="ECO:0000259" key="6">
    <source>
        <dbReference type="Pfam" id="PF01416"/>
    </source>
</evidence>
<dbReference type="EC" id="5.4.99.12" evidence="4"/>
<accession>A0ABS2GPC6</accession>